<comment type="caution">
    <text evidence="1">The sequence shown here is derived from an EMBL/GenBank/DDBJ whole genome shotgun (WGS) entry which is preliminary data.</text>
</comment>
<gene>
    <name evidence="1" type="ORF">V5O48_015723</name>
</gene>
<evidence type="ECO:0000313" key="1">
    <source>
        <dbReference type="EMBL" id="KAL0566293.1"/>
    </source>
</evidence>
<keyword evidence="2" id="KW-1185">Reference proteome</keyword>
<sequence>MYPLGVTGFSGDITPPMQPKQRAREVPALIIPPRATPFVYPVSSSSAETPPGPSHSTPALSLWYPWFSAPDLSPLTICTASSDSPHPAVFGQAEYELAVDSDTQRVDQDEIDMKISGRLNCMRSMGETFTGHIEPQYHSTSVPDLDVFASGSGYLTDGLPTFPTPCTRVHKTPPSSSSNEVSSSCWPLCDEMPALEFGEMKDSPFDESGSMPFFEGSVPMDLNWPESESSLHVFDESSSDLLPYPDVAVTDSPPENYSILPFTNTSFASSGAEQQYPSFPLISYSANPVPNSLERKVCAVGSAAITNASRRRRTKSVAHKCHYCNSTFTARHNLKSTSLPLFRVLPLLTLYSS</sequence>
<reference evidence="1 2" key="1">
    <citation type="submission" date="2024-02" db="EMBL/GenBank/DDBJ databases">
        <title>A draft genome for the cacao thread blight pathogen Marasmius crinis-equi.</title>
        <authorList>
            <person name="Cohen S.P."/>
            <person name="Baruah I.K."/>
            <person name="Amoako-Attah I."/>
            <person name="Bukari Y."/>
            <person name="Meinhardt L.W."/>
            <person name="Bailey B.A."/>
        </authorList>
    </citation>
    <scope>NUCLEOTIDE SEQUENCE [LARGE SCALE GENOMIC DNA]</scope>
    <source>
        <strain evidence="1 2">GH-76</strain>
    </source>
</reference>
<proteinExistence type="predicted"/>
<dbReference type="EMBL" id="JBAHYK010001944">
    <property type="protein sequence ID" value="KAL0566293.1"/>
    <property type="molecule type" value="Genomic_DNA"/>
</dbReference>
<dbReference type="Proteomes" id="UP001465976">
    <property type="component" value="Unassembled WGS sequence"/>
</dbReference>
<evidence type="ECO:0000313" key="2">
    <source>
        <dbReference type="Proteomes" id="UP001465976"/>
    </source>
</evidence>
<protein>
    <submittedName>
        <fullName evidence="1">Uncharacterized protein</fullName>
    </submittedName>
</protein>
<organism evidence="1 2">
    <name type="scientific">Marasmius crinis-equi</name>
    <dbReference type="NCBI Taxonomy" id="585013"/>
    <lineage>
        <taxon>Eukaryota</taxon>
        <taxon>Fungi</taxon>
        <taxon>Dikarya</taxon>
        <taxon>Basidiomycota</taxon>
        <taxon>Agaricomycotina</taxon>
        <taxon>Agaricomycetes</taxon>
        <taxon>Agaricomycetidae</taxon>
        <taxon>Agaricales</taxon>
        <taxon>Marasmiineae</taxon>
        <taxon>Marasmiaceae</taxon>
        <taxon>Marasmius</taxon>
    </lineage>
</organism>
<accession>A0ABR3ETS1</accession>
<name>A0ABR3ETS1_9AGAR</name>